<evidence type="ECO:0000313" key="1">
    <source>
        <dbReference type="EMBL" id="KAF0895999.1"/>
    </source>
</evidence>
<sequence length="74" mass="8096">MAVNDVCESLGLPEAPAVSQDSWEDLTEEIPEVTKVVEVIDSLRSSGLTSPMVMADALRRQISPLYRLSCLVAY</sequence>
<name>A0A6G1C6Z0_9ORYZ</name>
<dbReference type="Proteomes" id="UP000479710">
    <property type="component" value="Unassembled WGS sequence"/>
</dbReference>
<accession>A0A6G1C6Z0</accession>
<organism evidence="1 2">
    <name type="scientific">Oryza meyeriana var. granulata</name>
    <dbReference type="NCBI Taxonomy" id="110450"/>
    <lineage>
        <taxon>Eukaryota</taxon>
        <taxon>Viridiplantae</taxon>
        <taxon>Streptophyta</taxon>
        <taxon>Embryophyta</taxon>
        <taxon>Tracheophyta</taxon>
        <taxon>Spermatophyta</taxon>
        <taxon>Magnoliopsida</taxon>
        <taxon>Liliopsida</taxon>
        <taxon>Poales</taxon>
        <taxon>Poaceae</taxon>
        <taxon>BOP clade</taxon>
        <taxon>Oryzoideae</taxon>
        <taxon>Oryzeae</taxon>
        <taxon>Oryzinae</taxon>
        <taxon>Oryza</taxon>
        <taxon>Oryza meyeriana</taxon>
    </lineage>
</organism>
<reference evidence="1 2" key="1">
    <citation type="submission" date="2019-11" db="EMBL/GenBank/DDBJ databases">
        <title>Whole genome sequence of Oryza granulata.</title>
        <authorList>
            <person name="Li W."/>
        </authorList>
    </citation>
    <scope>NUCLEOTIDE SEQUENCE [LARGE SCALE GENOMIC DNA]</scope>
    <source>
        <strain evidence="2">cv. Menghai</strain>
        <tissue evidence="1">Leaf</tissue>
    </source>
</reference>
<comment type="caution">
    <text evidence="1">The sequence shown here is derived from an EMBL/GenBank/DDBJ whole genome shotgun (WGS) entry which is preliminary data.</text>
</comment>
<dbReference type="AlphaFoldDB" id="A0A6G1C6Z0"/>
<proteinExistence type="predicted"/>
<gene>
    <name evidence="1" type="ORF">E2562_018133</name>
</gene>
<dbReference type="EMBL" id="SPHZ02000010">
    <property type="protein sequence ID" value="KAF0895999.1"/>
    <property type="molecule type" value="Genomic_DNA"/>
</dbReference>
<evidence type="ECO:0000313" key="2">
    <source>
        <dbReference type="Proteomes" id="UP000479710"/>
    </source>
</evidence>
<protein>
    <submittedName>
        <fullName evidence="1">Uncharacterized protein</fullName>
    </submittedName>
</protein>
<keyword evidence="2" id="KW-1185">Reference proteome</keyword>